<dbReference type="Proteomes" id="UP001221686">
    <property type="component" value="Unassembled WGS sequence"/>
</dbReference>
<comment type="caution">
    <text evidence="1">The sequence shown here is derived from an EMBL/GenBank/DDBJ whole genome shotgun (WGS) entry which is preliminary data.</text>
</comment>
<dbReference type="EMBL" id="JAQNDL010000001">
    <property type="protein sequence ID" value="MDC0716821.1"/>
    <property type="molecule type" value="Genomic_DNA"/>
</dbReference>
<dbReference type="Pfam" id="PF11655">
    <property type="entry name" value="DUF2589"/>
    <property type="match status" value="1"/>
</dbReference>
<gene>
    <name evidence="1" type="ORF">POL25_07950</name>
</gene>
<evidence type="ECO:0000313" key="2">
    <source>
        <dbReference type="Proteomes" id="UP001221686"/>
    </source>
</evidence>
<proteinExistence type="predicted"/>
<accession>A0ABT5DWN0</accession>
<dbReference type="InterPro" id="IPR024510">
    <property type="entry name" value="DUF2589"/>
</dbReference>
<dbReference type="RefSeq" id="WP_272085310.1">
    <property type="nucleotide sequence ID" value="NZ_JAQNDL010000001.1"/>
</dbReference>
<evidence type="ECO:0000313" key="1">
    <source>
        <dbReference type="EMBL" id="MDC0716821.1"/>
    </source>
</evidence>
<keyword evidence="2" id="KW-1185">Reference proteome</keyword>
<protein>
    <submittedName>
        <fullName evidence="1">DUF2589 domain-containing protein</fullName>
    </submittedName>
</protein>
<name>A0ABT5DWN0_9BACT</name>
<organism evidence="1 2">
    <name type="scientific">Nannocystis bainbridge</name>
    <dbReference type="NCBI Taxonomy" id="2995303"/>
    <lineage>
        <taxon>Bacteria</taxon>
        <taxon>Pseudomonadati</taxon>
        <taxon>Myxococcota</taxon>
        <taxon>Polyangia</taxon>
        <taxon>Nannocystales</taxon>
        <taxon>Nannocystaceae</taxon>
        <taxon>Nannocystis</taxon>
    </lineage>
</organism>
<sequence length="202" mass="21077">MLNLDGLVAAVQRSVAEAANALAARNIELFHGYFEPVEDDPSPEVAAATADALAASEAASAAGDPEAIRQAAEALERAAGALKSQRRATTTLRPKTTAIQYPHMTREGPAVHTVHVPLIALAPISFAQITELRLKTDLDLSVQGESLAAGVPTRSAGAEVDGEASGRRPATLEIVLGEMPSSQGLRLIVEGYERALRAQIPG</sequence>
<reference evidence="1 2" key="1">
    <citation type="submission" date="2022-11" db="EMBL/GenBank/DDBJ databases">
        <title>Minimal conservation of predation-associated metabolite biosynthetic gene clusters underscores biosynthetic potential of Myxococcota including descriptions for ten novel species: Archangium lansinium sp. nov., Myxococcus landrumus sp. nov., Nannocystis bai.</title>
        <authorList>
            <person name="Ahearne A."/>
            <person name="Stevens C."/>
            <person name="Dowd S."/>
        </authorList>
    </citation>
    <scope>NUCLEOTIDE SEQUENCE [LARGE SCALE GENOMIC DNA]</scope>
    <source>
        <strain evidence="1 2">BB15-2</strain>
    </source>
</reference>